<feature type="transmembrane region" description="Helical" evidence="1">
    <location>
        <begin position="121"/>
        <end position="147"/>
    </location>
</feature>
<feature type="transmembrane region" description="Helical" evidence="1">
    <location>
        <begin position="86"/>
        <end position="109"/>
    </location>
</feature>
<keyword evidence="3" id="KW-1185">Reference proteome</keyword>
<feature type="transmembrane region" description="Helical" evidence="1">
    <location>
        <begin position="167"/>
        <end position="188"/>
    </location>
</feature>
<feature type="transmembrane region" description="Helical" evidence="1">
    <location>
        <begin position="57"/>
        <end position="74"/>
    </location>
</feature>
<dbReference type="InterPro" id="IPR052348">
    <property type="entry name" value="Metallopeptidase_M50B"/>
</dbReference>
<keyword evidence="1" id="KW-1133">Transmembrane helix</keyword>
<proteinExistence type="predicted"/>
<gene>
    <name evidence="2" type="ORF">ML536_18865</name>
</gene>
<dbReference type="PANTHER" id="PTHR35864">
    <property type="entry name" value="ZINC METALLOPROTEASE MJ0611-RELATED"/>
    <property type="match status" value="1"/>
</dbReference>
<dbReference type="AlphaFoldDB" id="A0AA41QSL2"/>
<dbReference type="PANTHER" id="PTHR35864:SF1">
    <property type="entry name" value="ZINC METALLOPROTEASE YWHC-RELATED"/>
    <property type="match status" value="1"/>
</dbReference>
<reference evidence="2" key="1">
    <citation type="submission" date="2022-03" db="EMBL/GenBank/DDBJ databases">
        <title>The complete genome sequence of a Methyloterrigena soli.</title>
        <authorList>
            <person name="Zi Z."/>
        </authorList>
    </citation>
    <scope>NUCLEOTIDE SEQUENCE</scope>
    <source>
        <strain evidence="2">M48</strain>
    </source>
</reference>
<feature type="transmembrane region" description="Helical" evidence="1">
    <location>
        <begin position="12"/>
        <end position="36"/>
    </location>
</feature>
<dbReference type="EMBL" id="JALAZD010000003">
    <property type="protein sequence ID" value="MCI0128901.1"/>
    <property type="molecule type" value="Genomic_DNA"/>
</dbReference>
<protein>
    <submittedName>
        <fullName evidence="2">Uncharacterized protein</fullName>
    </submittedName>
</protein>
<sequence>MIGVDFTVQSAVMRLIAGLIIVALQGAAIAATAVLLGDNGPRYDGRRTLAPWPHVDLIGLGTLILTGFGWGRAIDIDPASLRIGRWGLVVAVLAGSVALFIAAPVLQLLAAPLIERLDYTAGVTVAAFLADAARLCIIMGLLALLPIPPLAGAHFLTALGLSIPKQAGLYLSIVLLLASIFGVTRYVLKPAYDIIAPLLLGIDSFL</sequence>
<keyword evidence="1" id="KW-0812">Transmembrane</keyword>
<evidence type="ECO:0000313" key="3">
    <source>
        <dbReference type="Proteomes" id="UP001156140"/>
    </source>
</evidence>
<name>A0AA41QSL2_9HYPH</name>
<dbReference type="Proteomes" id="UP001156140">
    <property type="component" value="Unassembled WGS sequence"/>
</dbReference>
<dbReference type="RefSeq" id="WP_281736929.1">
    <property type="nucleotide sequence ID" value="NZ_JAKETQ010000003.1"/>
</dbReference>
<accession>A0AA41QSL2</accession>
<organism evidence="2 3">
    <name type="scientific">Paradevosia shaoguanensis</name>
    <dbReference type="NCBI Taxonomy" id="1335043"/>
    <lineage>
        <taxon>Bacteria</taxon>
        <taxon>Pseudomonadati</taxon>
        <taxon>Pseudomonadota</taxon>
        <taxon>Alphaproteobacteria</taxon>
        <taxon>Hyphomicrobiales</taxon>
        <taxon>Devosiaceae</taxon>
        <taxon>Paradevosia</taxon>
    </lineage>
</organism>
<keyword evidence="1" id="KW-0472">Membrane</keyword>
<comment type="caution">
    <text evidence="2">The sequence shown here is derived from an EMBL/GenBank/DDBJ whole genome shotgun (WGS) entry which is preliminary data.</text>
</comment>
<evidence type="ECO:0000313" key="2">
    <source>
        <dbReference type="EMBL" id="MCI0128901.1"/>
    </source>
</evidence>
<evidence type="ECO:0000256" key="1">
    <source>
        <dbReference type="SAM" id="Phobius"/>
    </source>
</evidence>